<dbReference type="Pfam" id="PF00072">
    <property type="entry name" value="Response_reg"/>
    <property type="match status" value="1"/>
</dbReference>
<reference evidence="3 4" key="1">
    <citation type="submission" date="2021-01" db="EMBL/GenBank/DDBJ databases">
        <title>Genome seq and assembly of Devosia sp. LEGU1.</title>
        <authorList>
            <person name="Chhetri G."/>
        </authorList>
    </citation>
    <scope>NUCLEOTIDE SEQUENCE [LARGE SCALE GENOMIC DNA]</scope>
    <source>
        <strain evidence="3 4">LEGU1</strain>
    </source>
</reference>
<keyword evidence="4" id="KW-1185">Reference proteome</keyword>
<gene>
    <name evidence="3" type="ORF">JI748_09460</name>
</gene>
<dbReference type="RefSeq" id="WP_201629871.1">
    <property type="nucleotide sequence ID" value="NZ_CP068046.1"/>
</dbReference>
<feature type="modified residue" description="4-aspartylphosphate" evidence="1">
    <location>
        <position position="62"/>
    </location>
</feature>
<evidence type="ECO:0000259" key="2">
    <source>
        <dbReference type="PROSITE" id="PS50110"/>
    </source>
</evidence>
<keyword evidence="1" id="KW-0597">Phosphoprotein</keyword>
<proteinExistence type="predicted"/>
<dbReference type="EMBL" id="CP068046">
    <property type="protein sequence ID" value="QQR38027.1"/>
    <property type="molecule type" value="Genomic_DNA"/>
</dbReference>
<dbReference type="SUPFAM" id="SSF52172">
    <property type="entry name" value="CheY-like"/>
    <property type="match status" value="1"/>
</dbReference>
<evidence type="ECO:0000256" key="1">
    <source>
        <dbReference type="PROSITE-ProRule" id="PRU00169"/>
    </source>
</evidence>
<sequence length="167" mass="18208">MAENSTELAGKRILVVEDDYLLANDVCSELRELGATVLGPAPTPFYAMQLIGNRKLDAAVLDVRLHGATVFEVADHLVGRGVPIIFVTGYARSEMPRRFQMASLFEKPLDRPRLMAEIISVTKRLGARGTPMVEKSGSGLPLERSEEMFARALARSVAANVRAGKPD</sequence>
<dbReference type="Proteomes" id="UP000595857">
    <property type="component" value="Chromosome"/>
</dbReference>
<accession>A0ABX7C2Q9</accession>
<dbReference type="InterPro" id="IPR011006">
    <property type="entry name" value="CheY-like_superfamily"/>
</dbReference>
<organism evidence="3 4">
    <name type="scientific">Devosia rhizoryzae</name>
    <dbReference type="NCBI Taxonomy" id="2774137"/>
    <lineage>
        <taxon>Bacteria</taxon>
        <taxon>Pseudomonadati</taxon>
        <taxon>Pseudomonadota</taxon>
        <taxon>Alphaproteobacteria</taxon>
        <taxon>Hyphomicrobiales</taxon>
        <taxon>Devosiaceae</taxon>
        <taxon>Devosia</taxon>
    </lineage>
</organism>
<dbReference type="SMART" id="SM00448">
    <property type="entry name" value="REC"/>
    <property type="match status" value="1"/>
</dbReference>
<evidence type="ECO:0000313" key="4">
    <source>
        <dbReference type="Proteomes" id="UP000595857"/>
    </source>
</evidence>
<evidence type="ECO:0000313" key="3">
    <source>
        <dbReference type="EMBL" id="QQR38027.1"/>
    </source>
</evidence>
<dbReference type="InterPro" id="IPR001789">
    <property type="entry name" value="Sig_transdc_resp-reg_receiver"/>
</dbReference>
<feature type="domain" description="Response regulatory" evidence="2">
    <location>
        <begin position="12"/>
        <end position="122"/>
    </location>
</feature>
<name>A0ABX7C2Q9_9HYPH</name>
<dbReference type="PROSITE" id="PS50110">
    <property type="entry name" value="RESPONSE_REGULATORY"/>
    <property type="match status" value="1"/>
</dbReference>
<protein>
    <submittedName>
        <fullName evidence="3">Response regulator</fullName>
    </submittedName>
</protein>
<dbReference type="Gene3D" id="3.40.50.2300">
    <property type="match status" value="1"/>
</dbReference>